<dbReference type="RefSeq" id="WP_144202339.1">
    <property type="nucleotide sequence ID" value="NZ_VCIZ01000020.1"/>
</dbReference>
<proteinExistence type="predicted"/>
<protein>
    <submittedName>
        <fullName evidence="1">Uncharacterized protein</fullName>
    </submittedName>
</protein>
<dbReference type="Proteomes" id="UP000318943">
    <property type="component" value="Unassembled WGS sequence"/>
</dbReference>
<name>A0ABY3EGF2_9BURK</name>
<evidence type="ECO:0000313" key="1">
    <source>
        <dbReference type="EMBL" id="TSP09911.1"/>
    </source>
</evidence>
<comment type="caution">
    <text evidence="1">The sequence shown here is derived from an EMBL/GenBank/DDBJ whole genome shotgun (WGS) entry which is preliminary data.</text>
</comment>
<keyword evidence="2" id="KW-1185">Reference proteome</keyword>
<accession>A0ABY3EGF2</accession>
<gene>
    <name evidence="1" type="ORF">FGG12_25645</name>
</gene>
<dbReference type="EMBL" id="VCIZ01000020">
    <property type="protein sequence ID" value="TSP09911.1"/>
    <property type="molecule type" value="Genomic_DNA"/>
</dbReference>
<reference evidence="1 2" key="1">
    <citation type="submission" date="2019-05" db="EMBL/GenBank/DDBJ databases">
        <title>Whole genome sequence analysis of Cupriavidus campinensis S14E4C strain.</title>
        <authorList>
            <person name="Abbaszade G."/>
            <person name="Szabo A."/>
            <person name="Toumi M."/>
            <person name="Toth E."/>
        </authorList>
    </citation>
    <scope>NUCLEOTIDE SEQUENCE [LARGE SCALE GENOMIC DNA]</scope>
    <source>
        <strain evidence="1 2">S14E4C</strain>
    </source>
</reference>
<organism evidence="1 2">
    <name type="scientific">Cupriavidus campinensis</name>
    <dbReference type="NCBI Taxonomy" id="151783"/>
    <lineage>
        <taxon>Bacteria</taxon>
        <taxon>Pseudomonadati</taxon>
        <taxon>Pseudomonadota</taxon>
        <taxon>Betaproteobacteria</taxon>
        <taxon>Burkholderiales</taxon>
        <taxon>Burkholderiaceae</taxon>
        <taxon>Cupriavidus</taxon>
    </lineage>
</organism>
<sequence length="93" mass="11094">MENEIRNNHFLRRDLEDLVRERFGYRLLGKTPTPRQIIELLDLEGTARRIDMRRARLLFDGRAALDRKREWQAVVRHIGEIRIQYQGVPGGRV</sequence>
<evidence type="ECO:0000313" key="2">
    <source>
        <dbReference type="Proteomes" id="UP000318943"/>
    </source>
</evidence>